<evidence type="ECO:0000313" key="16">
    <source>
        <dbReference type="EMBL" id="MBB3889554.1"/>
    </source>
</evidence>
<dbReference type="Proteomes" id="UP000530564">
    <property type="component" value="Unassembled WGS sequence"/>
</dbReference>
<feature type="signal peptide" evidence="13">
    <location>
        <begin position="1"/>
        <end position="23"/>
    </location>
</feature>
<keyword evidence="10 11" id="KW-0998">Cell outer membrane</keyword>
<evidence type="ECO:0000256" key="13">
    <source>
        <dbReference type="SAM" id="SignalP"/>
    </source>
</evidence>
<dbReference type="GO" id="GO:0009279">
    <property type="term" value="C:cell outer membrane"/>
    <property type="evidence" value="ECO:0007669"/>
    <property type="project" value="UniProtKB-SubCell"/>
</dbReference>
<evidence type="ECO:0000256" key="1">
    <source>
        <dbReference type="ARBA" id="ARBA00004571"/>
    </source>
</evidence>
<comment type="subcellular location">
    <subcellularLocation>
        <location evidence="1 11">Cell outer membrane</location>
        <topology evidence="1 11">Multi-pass membrane protein</topology>
    </subcellularLocation>
</comment>
<evidence type="ECO:0000256" key="5">
    <source>
        <dbReference type="ARBA" id="ARBA00022692"/>
    </source>
</evidence>
<evidence type="ECO:0000256" key="9">
    <source>
        <dbReference type="ARBA" id="ARBA00023136"/>
    </source>
</evidence>
<reference evidence="16 17" key="1">
    <citation type="submission" date="2020-08" db="EMBL/GenBank/DDBJ databases">
        <title>Genomic Encyclopedia of Type Strains, Phase IV (KMG-IV): sequencing the most valuable type-strain genomes for metagenomic binning, comparative biology and taxonomic classification.</title>
        <authorList>
            <person name="Goeker M."/>
        </authorList>
    </citation>
    <scope>NUCLEOTIDE SEQUENCE [LARGE SCALE GENOMIC DNA]</scope>
    <source>
        <strain evidence="16 17">DSM 21793</strain>
    </source>
</reference>
<dbReference type="InterPro" id="IPR012910">
    <property type="entry name" value="Plug_dom"/>
</dbReference>
<keyword evidence="6" id="KW-0408">Iron</keyword>
<dbReference type="PROSITE" id="PS52016">
    <property type="entry name" value="TONB_DEPENDENT_REC_3"/>
    <property type="match status" value="1"/>
</dbReference>
<keyword evidence="13" id="KW-0732">Signal</keyword>
<dbReference type="Pfam" id="PF07715">
    <property type="entry name" value="Plug"/>
    <property type="match status" value="1"/>
</dbReference>
<dbReference type="GO" id="GO:0006826">
    <property type="term" value="P:iron ion transport"/>
    <property type="evidence" value="ECO:0007669"/>
    <property type="project" value="UniProtKB-KW"/>
</dbReference>
<evidence type="ECO:0000256" key="6">
    <source>
        <dbReference type="ARBA" id="ARBA00023004"/>
    </source>
</evidence>
<keyword evidence="17" id="KW-1185">Reference proteome</keyword>
<evidence type="ECO:0000256" key="8">
    <source>
        <dbReference type="ARBA" id="ARBA00023077"/>
    </source>
</evidence>
<keyword evidence="3 11" id="KW-1134">Transmembrane beta strand</keyword>
<dbReference type="AlphaFoldDB" id="A0A839ZU81"/>
<keyword evidence="16" id="KW-0675">Receptor</keyword>
<organism evidence="16 17">
    <name type="scientific">Phenylobacterium haematophilum</name>
    <dbReference type="NCBI Taxonomy" id="98513"/>
    <lineage>
        <taxon>Bacteria</taxon>
        <taxon>Pseudomonadati</taxon>
        <taxon>Pseudomonadota</taxon>
        <taxon>Alphaproteobacteria</taxon>
        <taxon>Caulobacterales</taxon>
        <taxon>Caulobacteraceae</taxon>
        <taxon>Phenylobacterium</taxon>
    </lineage>
</organism>
<dbReference type="EMBL" id="JACIDK010000001">
    <property type="protein sequence ID" value="MBB3889554.1"/>
    <property type="molecule type" value="Genomic_DNA"/>
</dbReference>
<keyword evidence="9 11" id="KW-0472">Membrane</keyword>
<evidence type="ECO:0000259" key="14">
    <source>
        <dbReference type="Pfam" id="PF00593"/>
    </source>
</evidence>
<dbReference type="SUPFAM" id="SSF56935">
    <property type="entry name" value="Porins"/>
    <property type="match status" value="1"/>
</dbReference>
<keyword evidence="4" id="KW-0410">Iron transport</keyword>
<comment type="caution">
    <text evidence="16">The sequence shown here is derived from an EMBL/GenBank/DDBJ whole genome shotgun (WGS) entry which is preliminary data.</text>
</comment>
<dbReference type="PANTHER" id="PTHR32552:SF81">
    <property type="entry name" value="TONB-DEPENDENT OUTER MEMBRANE RECEPTOR"/>
    <property type="match status" value="1"/>
</dbReference>
<gene>
    <name evidence="16" type="ORF">GGQ61_000251</name>
</gene>
<keyword evidence="5 11" id="KW-0812">Transmembrane</keyword>
<evidence type="ECO:0000256" key="7">
    <source>
        <dbReference type="ARBA" id="ARBA00023065"/>
    </source>
</evidence>
<evidence type="ECO:0000256" key="11">
    <source>
        <dbReference type="PROSITE-ProRule" id="PRU01360"/>
    </source>
</evidence>
<sequence>MTMSTKSRLLAASVLISATALTAAPSYAQSARDSAVVDELVVTARKRTESVLDVPMSINVVGEQAMQNMGAESYTALLGSVPSLTAYQNGPGRTRLSIRGVTNGGGNDNDTQNQETVGIYIDEIPISMGALNPELALFDLERVEVLRGPQGTLYGAGSMTGTVRMITHRPQLNEFSGKVEYGVSSVNEGGNGFSLKGLLNVPVVNDRIAIRASGYYTKTPGYIDNVTTGEKDLNDGLARGGRVEARFQVTDDFTADLSYFKHHYKDGGRPEDLERVPGLARDYTSNDGYDDKLDIYNLTLNYDLGFANLVSSTSYFDRTTVNKRSLDGLLGTFPGVKPSPLVDTTDSTYFAQEIRLASQGDGPFSWVVGAFTDKKDIYYLNTVPVPGFDAAMGINSNDFGAPTDNPYWGYDDIEVKTYALFGELTYEIGKWNVTGGLRYFNWEQKYKLYASGFFNGAIPSDPPRRTSKEDGFNPKFNVSYDVNDDFMVYAQAARGFRYGGINTPVPQDVCAAELADFTRTGTDPNAFAADKVWSYEAGGKGSFADGRVRVNGAYFHLVWDDMQTQRRLDCGFGFRENVGGATSDGVELEITANPIQGLTLTAGGAYIDSKLSTDVVNLKAKKGDKAPFVPEVTFSGSAEYVFPVGDDLDGFVYAGYQYMGERFTEFSPQLSTYRKMDAYNVVNLRAGLTHEGVEFSVYANNALDSRGVIRALPASPFDPEARIRIVPRTVGANIRVAF</sequence>
<comment type="similarity">
    <text evidence="11 12">Belongs to the TonB-dependent receptor family.</text>
</comment>
<name>A0A839ZU81_9CAUL</name>
<evidence type="ECO:0000256" key="4">
    <source>
        <dbReference type="ARBA" id="ARBA00022496"/>
    </source>
</evidence>
<dbReference type="InterPro" id="IPR039426">
    <property type="entry name" value="TonB-dep_rcpt-like"/>
</dbReference>
<accession>A0A839ZU81</accession>
<dbReference type="Gene3D" id="2.40.170.20">
    <property type="entry name" value="TonB-dependent receptor, beta-barrel domain"/>
    <property type="match status" value="1"/>
</dbReference>
<keyword evidence="2 11" id="KW-0813">Transport</keyword>
<feature type="chain" id="PRO_5032445162" evidence="13">
    <location>
        <begin position="24"/>
        <end position="738"/>
    </location>
</feature>
<dbReference type="InterPro" id="IPR000531">
    <property type="entry name" value="Beta-barrel_TonB"/>
</dbReference>
<keyword evidence="7" id="KW-0406">Ion transport</keyword>
<proteinExistence type="inferred from homology"/>
<dbReference type="RefSeq" id="WP_183769562.1">
    <property type="nucleotide sequence ID" value="NZ_JACIDK010000001.1"/>
</dbReference>
<keyword evidence="8 12" id="KW-0798">TonB box</keyword>
<evidence type="ECO:0000256" key="10">
    <source>
        <dbReference type="ARBA" id="ARBA00023237"/>
    </source>
</evidence>
<protein>
    <submittedName>
        <fullName evidence="16">Outer membrane receptor protein involved in Fe transport</fullName>
    </submittedName>
</protein>
<evidence type="ECO:0000259" key="15">
    <source>
        <dbReference type="Pfam" id="PF07715"/>
    </source>
</evidence>
<dbReference type="Pfam" id="PF00593">
    <property type="entry name" value="TonB_dep_Rec_b-barrel"/>
    <property type="match status" value="1"/>
</dbReference>
<dbReference type="InterPro" id="IPR036942">
    <property type="entry name" value="Beta-barrel_TonB_sf"/>
</dbReference>
<evidence type="ECO:0000256" key="12">
    <source>
        <dbReference type="RuleBase" id="RU003357"/>
    </source>
</evidence>
<evidence type="ECO:0000256" key="2">
    <source>
        <dbReference type="ARBA" id="ARBA00022448"/>
    </source>
</evidence>
<evidence type="ECO:0000256" key="3">
    <source>
        <dbReference type="ARBA" id="ARBA00022452"/>
    </source>
</evidence>
<feature type="domain" description="TonB-dependent receptor plug" evidence="15">
    <location>
        <begin position="51"/>
        <end position="162"/>
    </location>
</feature>
<feature type="domain" description="TonB-dependent receptor-like beta-barrel" evidence="14">
    <location>
        <begin position="251"/>
        <end position="701"/>
    </location>
</feature>
<dbReference type="PANTHER" id="PTHR32552">
    <property type="entry name" value="FERRICHROME IRON RECEPTOR-RELATED"/>
    <property type="match status" value="1"/>
</dbReference>
<evidence type="ECO:0000313" key="17">
    <source>
        <dbReference type="Proteomes" id="UP000530564"/>
    </source>
</evidence>